<evidence type="ECO:0000256" key="5">
    <source>
        <dbReference type="PROSITE-ProRule" id="PRU00042"/>
    </source>
</evidence>
<dbReference type="SUPFAM" id="SSF57667">
    <property type="entry name" value="beta-beta-alpha zinc fingers"/>
    <property type="match status" value="1"/>
</dbReference>
<dbReference type="Gene3D" id="3.30.160.60">
    <property type="entry name" value="Classic Zinc Finger"/>
    <property type="match status" value="1"/>
</dbReference>
<evidence type="ECO:0000313" key="7">
    <source>
        <dbReference type="EMBL" id="KAI1722294.1"/>
    </source>
</evidence>
<keyword evidence="1" id="KW-0479">Metal-binding</keyword>
<sequence>MNSPLKTKWLCRLCYKYLSSKRSYDEHMNIHNESRPFACDQCSYAAASQMTLRRHKLRNHIPRQEWGYQCPYCVEAYMEPASYQQHVLTRHFGHSATFGCPHNGCAFTTKSSKHFREHYTKHIVVMSNQRQPSTATARRFSALRPDINMATYLVDDELGSGHGKEAVKPVARRVSNLLVLSKKPSNIGKKDSMFANCLRNSKSFMLSDKDFLKTPINLDAIDISNSSKPINQRLTPAPMPTKYEYVTHEESIQHNQDSSNMQRVLPRILNFDEMSMNPKLEECWDFPNPIPDWIESEVVIDTAIDQPQLLPDGQIDIELD</sequence>
<dbReference type="InterPro" id="IPR013087">
    <property type="entry name" value="Znf_C2H2_type"/>
</dbReference>
<dbReference type="SMART" id="SM00355">
    <property type="entry name" value="ZnF_C2H2"/>
    <property type="match status" value="4"/>
</dbReference>
<evidence type="ECO:0000259" key="6">
    <source>
        <dbReference type="PROSITE" id="PS50157"/>
    </source>
</evidence>
<dbReference type="PROSITE" id="PS50157">
    <property type="entry name" value="ZINC_FINGER_C2H2_2"/>
    <property type="match status" value="2"/>
</dbReference>
<organism evidence="7 8">
    <name type="scientific">Ditylenchus destructor</name>
    <dbReference type="NCBI Taxonomy" id="166010"/>
    <lineage>
        <taxon>Eukaryota</taxon>
        <taxon>Metazoa</taxon>
        <taxon>Ecdysozoa</taxon>
        <taxon>Nematoda</taxon>
        <taxon>Chromadorea</taxon>
        <taxon>Rhabditida</taxon>
        <taxon>Tylenchina</taxon>
        <taxon>Tylenchomorpha</taxon>
        <taxon>Sphaerularioidea</taxon>
        <taxon>Anguinidae</taxon>
        <taxon>Anguininae</taxon>
        <taxon>Ditylenchus</taxon>
    </lineage>
</organism>
<protein>
    <submittedName>
        <fullName evidence="7">PR domain zinc finger protein 16</fullName>
    </submittedName>
</protein>
<keyword evidence="8" id="KW-1185">Reference proteome</keyword>
<dbReference type="GO" id="GO:0008270">
    <property type="term" value="F:zinc ion binding"/>
    <property type="evidence" value="ECO:0007669"/>
    <property type="project" value="UniProtKB-KW"/>
</dbReference>
<feature type="domain" description="C2H2-type" evidence="6">
    <location>
        <begin position="37"/>
        <end position="65"/>
    </location>
</feature>
<keyword evidence="4" id="KW-0862">Zinc</keyword>
<evidence type="ECO:0000256" key="1">
    <source>
        <dbReference type="ARBA" id="ARBA00022723"/>
    </source>
</evidence>
<proteinExistence type="predicted"/>
<evidence type="ECO:0000256" key="2">
    <source>
        <dbReference type="ARBA" id="ARBA00022737"/>
    </source>
</evidence>
<dbReference type="PANTHER" id="PTHR24379">
    <property type="entry name" value="KRAB AND ZINC FINGER DOMAIN-CONTAINING"/>
    <property type="match status" value="1"/>
</dbReference>
<comment type="caution">
    <text evidence="7">The sequence shown here is derived from an EMBL/GenBank/DDBJ whole genome shotgun (WGS) entry which is preliminary data.</text>
</comment>
<evidence type="ECO:0000256" key="3">
    <source>
        <dbReference type="ARBA" id="ARBA00022771"/>
    </source>
</evidence>
<feature type="domain" description="C2H2-type" evidence="6">
    <location>
        <begin position="9"/>
        <end position="36"/>
    </location>
</feature>
<dbReference type="AlphaFoldDB" id="A0AAD4NEW1"/>
<keyword evidence="3 5" id="KW-0863">Zinc-finger</keyword>
<dbReference type="PANTHER" id="PTHR24379:SF121">
    <property type="entry name" value="C2H2-TYPE DOMAIN-CONTAINING PROTEIN"/>
    <property type="match status" value="1"/>
</dbReference>
<gene>
    <name evidence="7" type="ORF">DdX_04606</name>
</gene>
<dbReference type="InterPro" id="IPR036236">
    <property type="entry name" value="Znf_C2H2_sf"/>
</dbReference>
<dbReference type="PROSITE" id="PS00028">
    <property type="entry name" value="ZINC_FINGER_C2H2_1"/>
    <property type="match status" value="2"/>
</dbReference>
<dbReference type="EMBL" id="JAKKPZ010000004">
    <property type="protein sequence ID" value="KAI1722294.1"/>
    <property type="molecule type" value="Genomic_DNA"/>
</dbReference>
<evidence type="ECO:0000313" key="8">
    <source>
        <dbReference type="Proteomes" id="UP001201812"/>
    </source>
</evidence>
<dbReference type="Proteomes" id="UP001201812">
    <property type="component" value="Unassembled WGS sequence"/>
</dbReference>
<evidence type="ECO:0000256" key="4">
    <source>
        <dbReference type="ARBA" id="ARBA00022833"/>
    </source>
</evidence>
<name>A0AAD4NEW1_9BILA</name>
<reference evidence="7" key="1">
    <citation type="submission" date="2022-01" db="EMBL/GenBank/DDBJ databases">
        <title>Genome Sequence Resource for Two Populations of Ditylenchus destructor, the Migratory Endoparasitic Phytonematode.</title>
        <authorList>
            <person name="Zhang H."/>
            <person name="Lin R."/>
            <person name="Xie B."/>
        </authorList>
    </citation>
    <scope>NUCLEOTIDE SEQUENCE</scope>
    <source>
        <strain evidence="7">BazhouSP</strain>
    </source>
</reference>
<keyword evidence="2" id="KW-0677">Repeat</keyword>
<accession>A0AAD4NEW1</accession>